<reference evidence="1 2" key="1">
    <citation type="journal article" date="2021" name="Commun. Biol.">
        <title>The genome of Shorea leprosula (Dipterocarpaceae) highlights the ecological relevance of drought in aseasonal tropical rainforests.</title>
        <authorList>
            <person name="Ng K.K.S."/>
            <person name="Kobayashi M.J."/>
            <person name="Fawcett J.A."/>
            <person name="Hatakeyama M."/>
            <person name="Paape T."/>
            <person name="Ng C.H."/>
            <person name="Ang C.C."/>
            <person name="Tnah L.H."/>
            <person name="Lee C.T."/>
            <person name="Nishiyama T."/>
            <person name="Sese J."/>
            <person name="O'Brien M.J."/>
            <person name="Copetti D."/>
            <person name="Mohd Noor M.I."/>
            <person name="Ong R.C."/>
            <person name="Putra M."/>
            <person name="Sireger I.Z."/>
            <person name="Indrioko S."/>
            <person name="Kosugi Y."/>
            <person name="Izuno A."/>
            <person name="Isagi Y."/>
            <person name="Lee S.L."/>
            <person name="Shimizu K.K."/>
        </authorList>
    </citation>
    <scope>NUCLEOTIDE SEQUENCE [LARGE SCALE GENOMIC DNA]</scope>
    <source>
        <strain evidence="1">214</strain>
    </source>
</reference>
<protein>
    <submittedName>
        <fullName evidence="1">Uncharacterized protein</fullName>
    </submittedName>
</protein>
<name>A0AAV5M4K9_9ROSI</name>
<evidence type="ECO:0000313" key="2">
    <source>
        <dbReference type="Proteomes" id="UP001054252"/>
    </source>
</evidence>
<sequence length="116" mass="12704">MLLKSTKSTMLFSEDIIELGTLSEPSLLSPSNLPTFSPFSLSIHALVFRSGPLGRFSLALSPDLDLIPTSDSQFLLLLGLTYDSGCHGSQCQRQTHFNVLQRAKRIAYLALFGSNN</sequence>
<accession>A0AAV5M4K9</accession>
<keyword evidence="2" id="KW-1185">Reference proteome</keyword>
<organism evidence="1 2">
    <name type="scientific">Rubroshorea leprosula</name>
    <dbReference type="NCBI Taxonomy" id="152421"/>
    <lineage>
        <taxon>Eukaryota</taxon>
        <taxon>Viridiplantae</taxon>
        <taxon>Streptophyta</taxon>
        <taxon>Embryophyta</taxon>
        <taxon>Tracheophyta</taxon>
        <taxon>Spermatophyta</taxon>
        <taxon>Magnoliopsida</taxon>
        <taxon>eudicotyledons</taxon>
        <taxon>Gunneridae</taxon>
        <taxon>Pentapetalae</taxon>
        <taxon>rosids</taxon>
        <taxon>malvids</taxon>
        <taxon>Malvales</taxon>
        <taxon>Dipterocarpaceae</taxon>
        <taxon>Rubroshorea</taxon>
    </lineage>
</organism>
<dbReference type="Proteomes" id="UP001054252">
    <property type="component" value="Unassembled WGS sequence"/>
</dbReference>
<gene>
    <name evidence="1" type="ORF">SLEP1_g51880</name>
</gene>
<dbReference type="EMBL" id="BPVZ01000185">
    <property type="protein sequence ID" value="GKV44721.1"/>
    <property type="molecule type" value="Genomic_DNA"/>
</dbReference>
<comment type="caution">
    <text evidence="1">The sequence shown here is derived from an EMBL/GenBank/DDBJ whole genome shotgun (WGS) entry which is preliminary data.</text>
</comment>
<proteinExistence type="predicted"/>
<dbReference type="AlphaFoldDB" id="A0AAV5M4K9"/>
<evidence type="ECO:0000313" key="1">
    <source>
        <dbReference type="EMBL" id="GKV44721.1"/>
    </source>
</evidence>